<proteinExistence type="inferred from homology"/>
<dbReference type="InterPro" id="IPR049874">
    <property type="entry name" value="ROK_cs"/>
</dbReference>
<dbReference type="InterPro" id="IPR000600">
    <property type="entry name" value="ROK"/>
</dbReference>
<dbReference type="InterPro" id="IPR036388">
    <property type="entry name" value="WH-like_DNA-bd_sf"/>
</dbReference>
<dbReference type="Gene3D" id="3.30.420.40">
    <property type="match status" value="2"/>
</dbReference>
<feature type="compositionally biased region" description="Basic and acidic residues" evidence="2">
    <location>
        <begin position="24"/>
        <end position="36"/>
    </location>
</feature>
<dbReference type="AlphaFoldDB" id="A0A087D0S8"/>
<accession>A0A087D0S8</accession>
<dbReference type="Proteomes" id="UP000029040">
    <property type="component" value="Unassembled WGS sequence"/>
</dbReference>
<dbReference type="Pfam" id="PF00480">
    <property type="entry name" value="ROK"/>
    <property type="match status" value="1"/>
</dbReference>
<evidence type="ECO:0000256" key="2">
    <source>
        <dbReference type="SAM" id="MobiDB-lite"/>
    </source>
</evidence>
<dbReference type="RefSeq" id="WP_051915772.1">
    <property type="nucleotide sequence ID" value="NZ_JDTM01000007.1"/>
</dbReference>
<comment type="caution">
    <text evidence="3">The sequence shown here is derived from an EMBL/GenBank/DDBJ whole genome shotgun (WGS) entry which is preliminary data.</text>
</comment>
<sequence length="387" mass="40912">MSTTPLRDTPLEARADGAQPCATGHDRLRGVGPEDVRRRNRSSVIGLLYPDHSLSRADVAKHTGLSKSSASDVITSLLDDGLIREEGMRAPSGPGRPAIMLHLVPDARQIIALDISHTSHLEGIVTNLTGRILARDEVPVDGGRPLDIEPIVSLCLRLRDRLTAPALGVGVATPGTVDGRGVVVKAANLGWRDVDLASLLSERVGLPVRVDNNANVSALAELQYGAGQRNMIFVQIARGLGAGMIIDNRIVTGTYFSAGEIGHVAVDDTGPICGCGKRGCLETLTSLPVLRKQLAADPSHRDRILTQAGSILGQMLSMPIAMAGVADIVISGDPELIDDTFLAAVSYAVSTRIDADFLGKVVVRRPQLDHDMALLGESASVLRATLL</sequence>
<evidence type="ECO:0000313" key="3">
    <source>
        <dbReference type="EMBL" id="KFI89128.1"/>
    </source>
</evidence>
<reference evidence="3 4" key="1">
    <citation type="submission" date="2014-03" db="EMBL/GenBank/DDBJ databases">
        <title>Genomics of Bifidobacteria.</title>
        <authorList>
            <person name="Ventura M."/>
            <person name="Milani C."/>
            <person name="Lugli G.A."/>
        </authorList>
    </citation>
    <scope>NUCLEOTIDE SEQUENCE [LARGE SCALE GENOMIC DNA]</scope>
    <source>
        <strain evidence="3 4">LMG 14934</strain>
    </source>
</reference>
<dbReference type="EC" id="2.7.1.2" evidence="3"/>
<feature type="region of interest" description="Disordered" evidence="2">
    <location>
        <begin position="1"/>
        <end position="36"/>
    </location>
</feature>
<dbReference type="GO" id="GO:0004340">
    <property type="term" value="F:glucokinase activity"/>
    <property type="evidence" value="ECO:0007669"/>
    <property type="project" value="UniProtKB-EC"/>
</dbReference>
<keyword evidence="3" id="KW-0808">Transferase</keyword>
<protein>
    <submittedName>
        <fullName evidence="3">ROK family protein</fullName>
        <ecNumber evidence="3">2.7.1.2</ecNumber>
    </submittedName>
</protein>
<organism evidence="3 4">
    <name type="scientific">Bifidobacterium pullorum subsp. saeculare DSM 6531 = LMG 14934</name>
    <dbReference type="NCBI Taxonomy" id="1437611"/>
    <lineage>
        <taxon>Bacteria</taxon>
        <taxon>Bacillati</taxon>
        <taxon>Actinomycetota</taxon>
        <taxon>Actinomycetes</taxon>
        <taxon>Bifidobacteriales</taxon>
        <taxon>Bifidobacteriaceae</taxon>
        <taxon>Bifidobacterium</taxon>
    </lineage>
</organism>
<evidence type="ECO:0000313" key="4">
    <source>
        <dbReference type="Proteomes" id="UP000029040"/>
    </source>
</evidence>
<dbReference type="PROSITE" id="PS01125">
    <property type="entry name" value="ROK"/>
    <property type="match status" value="1"/>
</dbReference>
<comment type="similarity">
    <text evidence="1">Belongs to the ROK (NagC/XylR) family.</text>
</comment>
<gene>
    <name evidence="3" type="ORF">BSAE_0592</name>
</gene>
<name>A0A087D0S8_9BIFI</name>
<dbReference type="EMBL" id="JGZM01000001">
    <property type="protein sequence ID" value="KFI89128.1"/>
    <property type="molecule type" value="Genomic_DNA"/>
</dbReference>
<dbReference type="InterPro" id="IPR036390">
    <property type="entry name" value="WH_DNA-bd_sf"/>
</dbReference>
<dbReference type="InterPro" id="IPR043129">
    <property type="entry name" value="ATPase_NBD"/>
</dbReference>
<dbReference type="SUPFAM" id="SSF53067">
    <property type="entry name" value="Actin-like ATPase domain"/>
    <property type="match status" value="1"/>
</dbReference>
<dbReference type="Gene3D" id="1.10.10.10">
    <property type="entry name" value="Winged helix-like DNA-binding domain superfamily/Winged helix DNA-binding domain"/>
    <property type="match status" value="1"/>
</dbReference>
<evidence type="ECO:0000256" key="1">
    <source>
        <dbReference type="ARBA" id="ARBA00006479"/>
    </source>
</evidence>
<dbReference type="PANTHER" id="PTHR18964">
    <property type="entry name" value="ROK (REPRESSOR, ORF, KINASE) FAMILY"/>
    <property type="match status" value="1"/>
</dbReference>
<dbReference type="PANTHER" id="PTHR18964:SF149">
    <property type="entry name" value="BIFUNCTIONAL UDP-N-ACETYLGLUCOSAMINE 2-EPIMERASE_N-ACETYLMANNOSAMINE KINASE"/>
    <property type="match status" value="1"/>
</dbReference>
<dbReference type="SUPFAM" id="SSF46785">
    <property type="entry name" value="Winged helix' DNA-binding domain"/>
    <property type="match status" value="1"/>
</dbReference>